<protein>
    <submittedName>
        <fullName evidence="2">C6orf106</fullName>
    </submittedName>
</protein>
<sequence>MLDPDFYTRALDLPERDQNLQAAICSYFDFESPYVHLPAMSLVKDITVGEGEAVPPATRFIKTWRLHNPNIIAALRPYCKVASMTYEIVTCKGYSWTTGSRKAFVLLNEGWKLHQLPAKLVIISKGESTTAFITYDVRCSKCHRQGHRRATCPLGTPQSRTANLQDNQSGSLSTFIASQPTSSQNPAAPTSAAMSHDTTRQTPLRPSRFATSLSAANLFTLPQRVLLPLEIETEMMVLAVFYSEAKEDLLVSLHQMKRSFSRSSSTVQYGKAEKKGVSTGEVELRKSLGGLRGKAARKSNRSPGDRIQEQTPVRSILERKEKDHPGNKWCGVNLKVIWVIVTVAEGGLLGVTQQMEAFHHLGSPPRLPYSPAGNPFALANPPTTETGTS</sequence>
<dbReference type="EMBL" id="CP092876">
    <property type="protein sequence ID" value="UYV76472.1"/>
    <property type="molecule type" value="Genomic_DNA"/>
</dbReference>
<evidence type="ECO:0000256" key="1">
    <source>
        <dbReference type="SAM" id="MobiDB-lite"/>
    </source>
</evidence>
<reference evidence="2 3" key="1">
    <citation type="submission" date="2022-01" db="EMBL/GenBank/DDBJ databases">
        <title>A chromosomal length assembly of Cordylochernes scorpioides.</title>
        <authorList>
            <person name="Zeh D."/>
            <person name="Zeh J."/>
        </authorList>
    </citation>
    <scope>NUCLEOTIDE SEQUENCE [LARGE SCALE GENOMIC DNA]</scope>
    <source>
        <strain evidence="2">IN4F17</strain>
        <tissue evidence="2">Whole Body</tissue>
    </source>
</reference>
<dbReference type="Proteomes" id="UP001235939">
    <property type="component" value="Chromosome 14"/>
</dbReference>
<gene>
    <name evidence="2" type="ORF">LAZ67_14000488</name>
</gene>
<feature type="region of interest" description="Disordered" evidence="1">
    <location>
        <begin position="291"/>
        <end position="314"/>
    </location>
</feature>
<evidence type="ECO:0000313" key="2">
    <source>
        <dbReference type="EMBL" id="UYV76472.1"/>
    </source>
</evidence>
<keyword evidence="3" id="KW-1185">Reference proteome</keyword>
<feature type="region of interest" description="Disordered" evidence="1">
    <location>
        <begin position="175"/>
        <end position="204"/>
    </location>
</feature>
<organism evidence="2 3">
    <name type="scientific">Cordylochernes scorpioides</name>
    <dbReference type="NCBI Taxonomy" id="51811"/>
    <lineage>
        <taxon>Eukaryota</taxon>
        <taxon>Metazoa</taxon>
        <taxon>Ecdysozoa</taxon>
        <taxon>Arthropoda</taxon>
        <taxon>Chelicerata</taxon>
        <taxon>Arachnida</taxon>
        <taxon>Pseudoscorpiones</taxon>
        <taxon>Cheliferoidea</taxon>
        <taxon>Chernetidae</taxon>
        <taxon>Cordylochernes</taxon>
    </lineage>
</organism>
<evidence type="ECO:0000313" key="3">
    <source>
        <dbReference type="Proteomes" id="UP001235939"/>
    </source>
</evidence>
<proteinExistence type="predicted"/>
<name>A0ABY6L8C7_9ARAC</name>
<feature type="compositionally biased region" description="Polar residues" evidence="1">
    <location>
        <begin position="175"/>
        <end position="188"/>
    </location>
</feature>
<accession>A0ABY6L8C7</accession>